<keyword evidence="2" id="KW-0804">Transcription</keyword>
<dbReference type="GO" id="GO:0006357">
    <property type="term" value="P:regulation of transcription by RNA polymerase II"/>
    <property type="evidence" value="ECO:0007669"/>
    <property type="project" value="TreeGrafter"/>
</dbReference>
<protein>
    <submittedName>
        <fullName evidence="5">Calmodulin-binding transcription activator 2</fullName>
    </submittedName>
</protein>
<feature type="domain" description="CG-1" evidence="4">
    <location>
        <begin position="4"/>
        <end position="131"/>
    </location>
</feature>
<gene>
    <name evidence="5" type="primary">CAMTA2_1</name>
    <name evidence="5" type="ORF">CFP56_034767</name>
</gene>
<name>A0AAW0LQ20_QUESU</name>
<organism evidence="5 6">
    <name type="scientific">Quercus suber</name>
    <name type="common">Cork oak</name>
    <dbReference type="NCBI Taxonomy" id="58331"/>
    <lineage>
        <taxon>Eukaryota</taxon>
        <taxon>Viridiplantae</taxon>
        <taxon>Streptophyta</taxon>
        <taxon>Embryophyta</taxon>
        <taxon>Tracheophyta</taxon>
        <taxon>Spermatophyta</taxon>
        <taxon>Magnoliopsida</taxon>
        <taxon>eudicotyledons</taxon>
        <taxon>Gunneridae</taxon>
        <taxon>Pentapetalae</taxon>
        <taxon>rosids</taxon>
        <taxon>fabids</taxon>
        <taxon>Fagales</taxon>
        <taxon>Fagaceae</taxon>
        <taxon>Quercus</taxon>
    </lineage>
</organism>
<dbReference type="GO" id="GO:0003712">
    <property type="term" value="F:transcription coregulator activity"/>
    <property type="evidence" value="ECO:0007669"/>
    <property type="project" value="TreeGrafter"/>
</dbReference>
<evidence type="ECO:0000256" key="1">
    <source>
        <dbReference type="ARBA" id="ARBA00004123"/>
    </source>
</evidence>
<evidence type="ECO:0000313" key="6">
    <source>
        <dbReference type="Proteomes" id="UP000237347"/>
    </source>
</evidence>
<evidence type="ECO:0000259" key="4">
    <source>
        <dbReference type="PROSITE" id="PS51437"/>
    </source>
</evidence>
<comment type="subcellular location">
    <subcellularLocation>
        <location evidence="1">Nucleus</location>
    </subcellularLocation>
</comment>
<dbReference type="Proteomes" id="UP000237347">
    <property type="component" value="Unassembled WGS sequence"/>
</dbReference>
<reference evidence="5 6" key="1">
    <citation type="journal article" date="2018" name="Sci. Data">
        <title>The draft genome sequence of cork oak.</title>
        <authorList>
            <person name="Ramos A.M."/>
            <person name="Usie A."/>
            <person name="Barbosa P."/>
            <person name="Barros P.M."/>
            <person name="Capote T."/>
            <person name="Chaves I."/>
            <person name="Simoes F."/>
            <person name="Abreu I."/>
            <person name="Carrasquinho I."/>
            <person name="Faro C."/>
            <person name="Guimaraes J.B."/>
            <person name="Mendonca D."/>
            <person name="Nobrega F."/>
            <person name="Rodrigues L."/>
            <person name="Saibo N.J.M."/>
            <person name="Varela M.C."/>
            <person name="Egas C."/>
            <person name="Matos J."/>
            <person name="Miguel C.M."/>
            <person name="Oliveira M.M."/>
            <person name="Ricardo C.P."/>
            <person name="Goncalves S."/>
        </authorList>
    </citation>
    <scope>NUCLEOTIDE SEQUENCE [LARGE SCALE GENOMIC DNA]</scope>
    <source>
        <strain evidence="6">cv. HL8</strain>
    </source>
</reference>
<dbReference type="PANTHER" id="PTHR23335">
    <property type="entry name" value="CALMODULIN-BINDING TRANSCRIPTION ACTIVATOR CAMTA"/>
    <property type="match status" value="1"/>
</dbReference>
<sequence length="131" mass="15117">MEDANQIVTEAQKRWLRTAEICGILQNYKNFPLAAEPANMPPSGSFFLFNRKELRCFRKDGYNWTKKRDGKTVMEAHEKLKVWSIKPEEIHCIQVHDVKEAVYDLTANSKVACYISHGTGVKASAKYKYFV</sequence>
<dbReference type="PROSITE" id="PS51437">
    <property type="entry name" value="CG_1"/>
    <property type="match status" value="1"/>
</dbReference>
<accession>A0AAW0LQ20</accession>
<dbReference type="GO" id="GO:0005634">
    <property type="term" value="C:nucleus"/>
    <property type="evidence" value="ECO:0007669"/>
    <property type="project" value="UniProtKB-SubCell"/>
</dbReference>
<proteinExistence type="predicted"/>
<evidence type="ECO:0000313" key="5">
    <source>
        <dbReference type="EMBL" id="KAK7853743.1"/>
    </source>
</evidence>
<evidence type="ECO:0000256" key="2">
    <source>
        <dbReference type="ARBA" id="ARBA00023163"/>
    </source>
</evidence>
<dbReference type="AlphaFoldDB" id="A0AAW0LQ20"/>
<dbReference type="Pfam" id="PF03859">
    <property type="entry name" value="CG-1"/>
    <property type="match status" value="1"/>
</dbReference>
<comment type="caution">
    <text evidence="5">The sequence shown here is derived from an EMBL/GenBank/DDBJ whole genome shotgun (WGS) entry which is preliminary data.</text>
</comment>
<evidence type="ECO:0000256" key="3">
    <source>
        <dbReference type="ARBA" id="ARBA00023242"/>
    </source>
</evidence>
<dbReference type="InterPro" id="IPR005559">
    <property type="entry name" value="CG-1_dom"/>
</dbReference>
<keyword evidence="3" id="KW-0539">Nucleus</keyword>
<dbReference type="EMBL" id="PKMF04000062">
    <property type="protein sequence ID" value="KAK7853743.1"/>
    <property type="molecule type" value="Genomic_DNA"/>
</dbReference>
<dbReference type="PANTHER" id="PTHR23335:SF29">
    <property type="entry name" value="CALMODULIN-BINDING TRANSCRIPTION ACTIVATOR 1"/>
    <property type="match status" value="1"/>
</dbReference>
<dbReference type="GO" id="GO:0003690">
    <property type="term" value="F:double-stranded DNA binding"/>
    <property type="evidence" value="ECO:0007669"/>
    <property type="project" value="TreeGrafter"/>
</dbReference>
<keyword evidence="6" id="KW-1185">Reference proteome</keyword>
<dbReference type="SMART" id="SM01076">
    <property type="entry name" value="CG-1"/>
    <property type="match status" value="1"/>
</dbReference>